<dbReference type="InterPro" id="IPR002104">
    <property type="entry name" value="Integrase_catalytic"/>
</dbReference>
<dbReference type="InterPro" id="IPR053876">
    <property type="entry name" value="Phage_int_M"/>
</dbReference>
<dbReference type="Proteomes" id="UP000218023">
    <property type="component" value="Unassembled WGS sequence"/>
</dbReference>
<dbReference type="PROSITE" id="PS51900">
    <property type="entry name" value="CB"/>
    <property type="match status" value="1"/>
</dbReference>
<sequence length="438" mass="48020">MPKMAAELSAIEVKRLQHPGRGRNVLFPVGGVAGLVLQITPNGGRTWLLRVQVGAKRREIGLGGYPDVTLAMARDRAREAKDQIRRGIDPVEERKAAKAALIAAQHRGLSFADAVDRYLAAKLDAFRNAKHRQQWRNTLDSYALPDLGPMLVQDIGTQDVLRVLTQPVDDAGGTLWQGRTETASRLRGRIEAVLSWATVAGHRTGDNPARWAGNLKELLPAPSKVAKVGNHPAVQIDDAPRWFAALRQREGMGARALEFAALTATRSQEVRGARWDEIDLEAGLWIVPAARMKMEREHRVPLTPDAVALLQALPRFADNPLVFPAARGGELSDMTLSAAMKRLHQADLDAGNSGFVDRVSKRPAVPHGLRSTFRDWVAERTHYPGDMAEVALAHRVASAVEASYRRGDMVEKRRSMMAAWADYLTGTSRAGGKVVRLG</sequence>
<name>A0A2A2GJT9_9RHOB</name>
<evidence type="ECO:0000256" key="2">
    <source>
        <dbReference type="ARBA" id="ARBA00022908"/>
    </source>
</evidence>
<comment type="caution">
    <text evidence="8">The sequence shown here is derived from an EMBL/GenBank/DDBJ whole genome shotgun (WGS) entry which is preliminary data.</text>
</comment>
<dbReference type="InterPro" id="IPR025166">
    <property type="entry name" value="Integrase_DNA_bind_dom"/>
</dbReference>
<dbReference type="AlphaFoldDB" id="A0A2A2GJT9"/>
<dbReference type="Pfam" id="PF22022">
    <property type="entry name" value="Phage_int_M"/>
    <property type="match status" value="1"/>
</dbReference>
<evidence type="ECO:0000256" key="5">
    <source>
        <dbReference type="PROSITE-ProRule" id="PRU01248"/>
    </source>
</evidence>
<dbReference type="PANTHER" id="PTHR30629:SF2">
    <property type="entry name" value="PROPHAGE INTEGRASE INTS-RELATED"/>
    <property type="match status" value="1"/>
</dbReference>
<dbReference type="PANTHER" id="PTHR30629">
    <property type="entry name" value="PROPHAGE INTEGRASE"/>
    <property type="match status" value="1"/>
</dbReference>
<dbReference type="RefSeq" id="WP_095640057.1">
    <property type="nucleotide sequence ID" value="NZ_NSJZ01000006.1"/>
</dbReference>
<evidence type="ECO:0000259" key="6">
    <source>
        <dbReference type="PROSITE" id="PS51898"/>
    </source>
</evidence>
<dbReference type="InterPro" id="IPR038488">
    <property type="entry name" value="Integrase_DNA-bd_sf"/>
</dbReference>
<dbReference type="Gene3D" id="1.10.443.10">
    <property type="entry name" value="Intergrase catalytic core"/>
    <property type="match status" value="1"/>
</dbReference>
<evidence type="ECO:0000313" key="8">
    <source>
        <dbReference type="EMBL" id="PAU97254.1"/>
    </source>
</evidence>
<organism evidence="8 9">
    <name type="scientific">Paracoccus salipaludis</name>
    <dbReference type="NCBI Taxonomy" id="2032623"/>
    <lineage>
        <taxon>Bacteria</taxon>
        <taxon>Pseudomonadati</taxon>
        <taxon>Pseudomonadota</taxon>
        <taxon>Alphaproteobacteria</taxon>
        <taxon>Rhodobacterales</taxon>
        <taxon>Paracoccaceae</taxon>
        <taxon>Paracoccus</taxon>
    </lineage>
</organism>
<dbReference type="Gene3D" id="3.30.160.390">
    <property type="entry name" value="Integrase, DNA-binding domain"/>
    <property type="match status" value="1"/>
</dbReference>
<dbReference type="Pfam" id="PF00589">
    <property type="entry name" value="Phage_integrase"/>
    <property type="match status" value="1"/>
</dbReference>
<dbReference type="GO" id="GO:0006310">
    <property type="term" value="P:DNA recombination"/>
    <property type="evidence" value="ECO:0007669"/>
    <property type="project" value="UniProtKB-KW"/>
</dbReference>
<keyword evidence="9" id="KW-1185">Reference proteome</keyword>
<accession>A0A2A2GJT9</accession>
<dbReference type="InterPro" id="IPR010998">
    <property type="entry name" value="Integrase_recombinase_N"/>
</dbReference>
<feature type="domain" description="Core-binding (CB)" evidence="7">
    <location>
        <begin position="109"/>
        <end position="198"/>
    </location>
</feature>
<dbReference type="EMBL" id="NSJZ01000006">
    <property type="protein sequence ID" value="PAU97254.1"/>
    <property type="molecule type" value="Genomic_DNA"/>
</dbReference>
<dbReference type="InterPro" id="IPR011010">
    <property type="entry name" value="DNA_brk_join_enz"/>
</dbReference>
<proteinExistence type="inferred from homology"/>
<dbReference type="InterPro" id="IPR044068">
    <property type="entry name" value="CB"/>
</dbReference>
<dbReference type="OrthoDB" id="9795573at2"/>
<dbReference type="GO" id="GO:0003677">
    <property type="term" value="F:DNA binding"/>
    <property type="evidence" value="ECO:0007669"/>
    <property type="project" value="UniProtKB-UniRule"/>
</dbReference>
<evidence type="ECO:0000256" key="4">
    <source>
        <dbReference type="ARBA" id="ARBA00023172"/>
    </source>
</evidence>
<evidence type="ECO:0000256" key="1">
    <source>
        <dbReference type="ARBA" id="ARBA00008857"/>
    </source>
</evidence>
<dbReference type="SUPFAM" id="SSF56349">
    <property type="entry name" value="DNA breaking-rejoining enzymes"/>
    <property type="match status" value="1"/>
</dbReference>
<dbReference type="Gene3D" id="1.10.150.130">
    <property type="match status" value="1"/>
</dbReference>
<evidence type="ECO:0000256" key="3">
    <source>
        <dbReference type="ARBA" id="ARBA00023125"/>
    </source>
</evidence>
<keyword evidence="4" id="KW-0233">DNA recombination</keyword>
<gene>
    <name evidence="8" type="ORF">CK240_09240</name>
</gene>
<evidence type="ECO:0000313" key="9">
    <source>
        <dbReference type="Proteomes" id="UP000218023"/>
    </source>
</evidence>
<dbReference type="CDD" id="cd00801">
    <property type="entry name" value="INT_P4_C"/>
    <property type="match status" value="1"/>
</dbReference>
<protein>
    <submittedName>
        <fullName evidence="8">Integrase</fullName>
    </submittedName>
</protein>
<keyword evidence="2" id="KW-0229">DNA integration</keyword>
<reference evidence="8 9" key="1">
    <citation type="submission" date="2017-09" db="EMBL/GenBank/DDBJ databases">
        <title>Paracoccus alkalisoli sp. nov., isolated from saline alkaline soil.</title>
        <authorList>
            <person name="Dong X."/>
            <person name="Zhang G."/>
        </authorList>
    </citation>
    <scope>NUCLEOTIDE SEQUENCE [LARGE SCALE GENOMIC DNA]</scope>
    <source>
        <strain evidence="8 9">WN007</strain>
    </source>
</reference>
<keyword evidence="3 5" id="KW-0238">DNA-binding</keyword>
<dbReference type="Pfam" id="PF13356">
    <property type="entry name" value="Arm-DNA-bind_3"/>
    <property type="match status" value="1"/>
</dbReference>
<dbReference type="PROSITE" id="PS51898">
    <property type="entry name" value="TYR_RECOMBINASE"/>
    <property type="match status" value="1"/>
</dbReference>
<comment type="similarity">
    <text evidence="1">Belongs to the 'phage' integrase family.</text>
</comment>
<dbReference type="GO" id="GO:0015074">
    <property type="term" value="P:DNA integration"/>
    <property type="evidence" value="ECO:0007669"/>
    <property type="project" value="UniProtKB-KW"/>
</dbReference>
<feature type="domain" description="Tyr recombinase" evidence="6">
    <location>
        <begin position="229"/>
        <end position="417"/>
    </location>
</feature>
<dbReference type="InterPro" id="IPR050808">
    <property type="entry name" value="Phage_Integrase"/>
</dbReference>
<evidence type="ECO:0000259" key="7">
    <source>
        <dbReference type="PROSITE" id="PS51900"/>
    </source>
</evidence>
<dbReference type="InterPro" id="IPR013762">
    <property type="entry name" value="Integrase-like_cat_sf"/>
</dbReference>